<keyword evidence="4" id="KW-1185">Reference proteome</keyword>
<accession>A0ABX7VQ21</accession>
<sequence length="97" mass="10665">MKKKCLYFIAFLFLLIAGGCGTGQLDSNSTDKQDNQQTEETGDKPEQSSKETDAEQEGTAKEAAAEETDTLQLPSGNAGSFYRCRPGRCNTVFVWFL</sequence>
<keyword evidence="2" id="KW-0732">Signal</keyword>
<evidence type="ECO:0000256" key="1">
    <source>
        <dbReference type="SAM" id="MobiDB-lite"/>
    </source>
</evidence>
<dbReference type="RefSeq" id="WP_209368056.1">
    <property type="nucleotide sequence ID" value="NZ_CP046956.1"/>
</dbReference>
<evidence type="ECO:0000313" key="4">
    <source>
        <dbReference type="Proteomes" id="UP000665043"/>
    </source>
</evidence>
<dbReference type="PROSITE" id="PS51257">
    <property type="entry name" value="PROKAR_LIPOPROTEIN"/>
    <property type="match status" value="1"/>
</dbReference>
<evidence type="ECO:0000256" key="2">
    <source>
        <dbReference type="SAM" id="SignalP"/>
    </source>
</evidence>
<name>A0ABX7VQ21_9BACI</name>
<dbReference type="EMBL" id="CP046956">
    <property type="protein sequence ID" value="QTM98989.1"/>
    <property type="molecule type" value="Genomic_DNA"/>
</dbReference>
<evidence type="ECO:0000313" key="3">
    <source>
        <dbReference type="EMBL" id="QTM98989.1"/>
    </source>
</evidence>
<gene>
    <name evidence="3" type="ORF">ERJ70_06530</name>
</gene>
<feature type="signal peptide" evidence="2">
    <location>
        <begin position="1"/>
        <end position="22"/>
    </location>
</feature>
<proteinExistence type="predicted"/>
<dbReference type="Proteomes" id="UP000665043">
    <property type="component" value="Chromosome"/>
</dbReference>
<feature type="chain" id="PRO_5045934116" evidence="2">
    <location>
        <begin position="23"/>
        <end position="97"/>
    </location>
</feature>
<protein>
    <submittedName>
        <fullName evidence="3">Uncharacterized protein</fullName>
    </submittedName>
</protein>
<organism evidence="3 4">
    <name type="scientific">Sediminibacillus dalangtanensis</name>
    <dbReference type="NCBI Taxonomy" id="2729421"/>
    <lineage>
        <taxon>Bacteria</taxon>
        <taxon>Bacillati</taxon>
        <taxon>Bacillota</taxon>
        <taxon>Bacilli</taxon>
        <taxon>Bacillales</taxon>
        <taxon>Bacillaceae</taxon>
        <taxon>Sediminibacillus</taxon>
    </lineage>
</organism>
<feature type="compositionally biased region" description="Basic and acidic residues" evidence="1">
    <location>
        <begin position="41"/>
        <end position="64"/>
    </location>
</feature>
<reference evidence="3 4" key="1">
    <citation type="submission" date="2019-12" db="EMBL/GenBank/DDBJ databases">
        <title>The whole genome sequencing of a strain isolated from a Mars analog, Dalangtan Playa.</title>
        <authorList>
            <person name="Huang T."/>
        </authorList>
    </citation>
    <scope>NUCLEOTIDE SEQUENCE [LARGE SCALE GENOMIC DNA]</scope>
    <source>
        <strain evidence="3 4">DP4-553-S</strain>
    </source>
</reference>
<feature type="region of interest" description="Disordered" evidence="1">
    <location>
        <begin position="25"/>
        <end position="82"/>
    </location>
</feature>